<feature type="transmembrane region" description="Helical" evidence="5">
    <location>
        <begin position="109"/>
        <end position="132"/>
    </location>
</feature>
<dbReference type="Gene3D" id="1.20.1250.20">
    <property type="entry name" value="MFS general substrate transporter like domains"/>
    <property type="match status" value="1"/>
</dbReference>
<feature type="transmembrane region" description="Helical" evidence="5">
    <location>
        <begin position="437"/>
        <end position="459"/>
    </location>
</feature>
<protein>
    <recommendedName>
        <fullName evidence="8">Major facilitator superfamily (MFS) profile domain-containing protein</fullName>
    </recommendedName>
</protein>
<feature type="transmembrane region" description="Helical" evidence="5">
    <location>
        <begin position="73"/>
        <end position="97"/>
    </location>
</feature>
<feature type="transmembrane region" description="Helical" evidence="5">
    <location>
        <begin position="152"/>
        <end position="174"/>
    </location>
</feature>
<dbReference type="PANTHER" id="PTHR23502:SF164">
    <property type="entry name" value="MAJOR FACILITATOR SUPERFAMILY (MFS) PROFILE DOMAIN-CONTAINING PROTEIN"/>
    <property type="match status" value="1"/>
</dbReference>
<dbReference type="InterPro" id="IPR036259">
    <property type="entry name" value="MFS_trans_sf"/>
</dbReference>
<keyword evidence="2 5" id="KW-0812">Transmembrane</keyword>
<evidence type="ECO:0008006" key="8">
    <source>
        <dbReference type="Google" id="ProtNLM"/>
    </source>
</evidence>
<feature type="transmembrane region" description="Helical" evidence="5">
    <location>
        <begin position="471"/>
        <end position="491"/>
    </location>
</feature>
<organism evidence="6 7">
    <name type="scientific">Bionectria ochroleuca</name>
    <name type="common">Gliocladium roseum</name>
    <dbReference type="NCBI Taxonomy" id="29856"/>
    <lineage>
        <taxon>Eukaryota</taxon>
        <taxon>Fungi</taxon>
        <taxon>Dikarya</taxon>
        <taxon>Ascomycota</taxon>
        <taxon>Pezizomycotina</taxon>
        <taxon>Sordariomycetes</taxon>
        <taxon>Hypocreomycetidae</taxon>
        <taxon>Hypocreales</taxon>
        <taxon>Bionectriaceae</taxon>
        <taxon>Clonostachys</taxon>
    </lineage>
</organism>
<evidence type="ECO:0000256" key="1">
    <source>
        <dbReference type="ARBA" id="ARBA00004141"/>
    </source>
</evidence>
<name>A0ABY6UDA1_BIOOC</name>
<feature type="transmembrane region" description="Helical" evidence="5">
    <location>
        <begin position="408"/>
        <end position="425"/>
    </location>
</feature>
<keyword evidence="7" id="KW-1185">Reference proteome</keyword>
<keyword evidence="3 5" id="KW-1133">Transmembrane helix</keyword>
<reference evidence="6 7" key="1">
    <citation type="submission" date="2019-06" db="EMBL/GenBank/DDBJ databases">
        <authorList>
            <person name="Broberg M."/>
        </authorList>
    </citation>
    <scope>NUCLEOTIDE SEQUENCE [LARGE SCALE GENOMIC DNA]</scope>
</reference>
<evidence type="ECO:0000313" key="6">
    <source>
        <dbReference type="EMBL" id="VUC27842.1"/>
    </source>
</evidence>
<feature type="transmembrane region" description="Helical" evidence="5">
    <location>
        <begin position="335"/>
        <end position="356"/>
    </location>
</feature>
<evidence type="ECO:0000256" key="5">
    <source>
        <dbReference type="SAM" id="Phobius"/>
    </source>
</evidence>
<comment type="caution">
    <text evidence="6">The sequence shown here is derived from an EMBL/GenBank/DDBJ whole genome shotgun (WGS) entry which is preliminary data.</text>
</comment>
<feature type="transmembrane region" description="Helical" evidence="5">
    <location>
        <begin position="186"/>
        <end position="208"/>
    </location>
</feature>
<dbReference type="EMBL" id="CABFNS010000776">
    <property type="protein sequence ID" value="VUC27842.1"/>
    <property type="molecule type" value="Genomic_DNA"/>
</dbReference>
<dbReference type="PANTHER" id="PTHR23502">
    <property type="entry name" value="MAJOR FACILITATOR SUPERFAMILY"/>
    <property type="match status" value="1"/>
</dbReference>
<dbReference type="SUPFAM" id="SSF103473">
    <property type="entry name" value="MFS general substrate transporter"/>
    <property type="match status" value="1"/>
</dbReference>
<gene>
    <name evidence="6" type="ORF">CLO192961_LOCUS221653</name>
</gene>
<evidence type="ECO:0000256" key="3">
    <source>
        <dbReference type="ARBA" id="ARBA00022989"/>
    </source>
</evidence>
<feature type="transmembrane region" description="Helical" evidence="5">
    <location>
        <begin position="297"/>
        <end position="323"/>
    </location>
</feature>
<comment type="subcellular location">
    <subcellularLocation>
        <location evidence="1">Membrane</location>
        <topology evidence="1">Multi-pass membrane protein</topology>
    </subcellularLocation>
</comment>
<evidence type="ECO:0000313" key="7">
    <source>
        <dbReference type="Proteomes" id="UP000766486"/>
    </source>
</evidence>
<keyword evidence="4 5" id="KW-0472">Membrane</keyword>
<accession>A0ABY6UDA1</accession>
<proteinExistence type="predicted"/>
<sequence length="502" mass="55564">MAPDCNKAAVEAKDAQTTRMAELDVAVGMTEEVGKVEIRDGTHVTDLHGHVYLLPRPSRSPDDPLNWSQLRKWTVLAIVCWFLALAASATQFLSFVLPQVQEDYPEESFSNINLLFTIATPLVAPGDIIWFFCAFKWANLLGAINPYIFDQLLAARILSGFGLAPTDALCFIMVQSFTFVHERGTYMAILASVGGAFNSLVCVATTWITIETSLRGIGSFVCLVGFWLLCPETNFCRDESDLAEPITKEEFREWRKDLGQGEYSGLLINPFTGNKNIPKHSFMDVAKWFWLALLNPAMWWLGVFQIVIFGGFSAVATYFAILLESPPWSWSPANVSFINFTVVPMAIIGVLIGMFSDWSIIKLAKRRGGIPKLEDRLFITPFPVVFGIAGLVGFGATAQSFHAGNAPHWFACVFNYFLMISAFCLSAQLSLNSESGLAMLTMVCALRDLGSFGLSYGIVGFVDKVGFLNSFGVYGALFGFFSLGAIPIYIYGERIRLYFNMV</sequence>
<evidence type="ECO:0000256" key="2">
    <source>
        <dbReference type="ARBA" id="ARBA00022692"/>
    </source>
</evidence>
<evidence type="ECO:0000256" key="4">
    <source>
        <dbReference type="ARBA" id="ARBA00023136"/>
    </source>
</evidence>
<feature type="transmembrane region" description="Helical" evidence="5">
    <location>
        <begin position="377"/>
        <end position="396"/>
    </location>
</feature>
<dbReference type="Proteomes" id="UP000766486">
    <property type="component" value="Unassembled WGS sequence"/>
</dbReference>